<evidence type="ECO:0000259" key="1">
    <source>
        <dbReference type="Pfam" id="PF17680"/>
    </source>
</evidence>
<dbReference type="InterPro" id="IPR041215">
    <property type="entry name" value="FlgO_dom"/>
</dbReference>
<keyword evidence="3" id="KW-1185">Reference proteome</keyword>
<name>A0ABS2HGF2_9VIBR</name>
<comment type="caution">
    <text evidence="2">The sequence shown here is derived from an EMBL/GenBank/DDBJ whole genome shotgun (WGS) entry which is preliminary data.</text>
</comment>
<dbReference type="InterPro" id="IPR014549">
    <property type="entry name" value="FlgO"/>
</dbReference>
<feature type="domain" description="FlgO" evidence="1">
    <location>
        <begin position="51"/>
        <end position="177"/>
    </location>
</feature>
<proteinExistence type="predicted"/>
<dbReference type="EMBL" id="JAFEUM010000003">
    <property type="protein sequence ID" value="MBM7036625.1"/>
    <property type="molecule type" value="Genomic_DNA"/>
</dbReference>
<protein>
    <recommendedName>
        <fullName evidence="1">FlgO domain-containing protein</fullName>
    </recommendedName>
</protein>
<dbReference type="Proteomes" id="UP000809621">
    <property type="component" value="Unassembled WGS sequence"/>
</dbReference>
<accession>A0ABS2HGF2</accession>
<sequence length="213" mass="23803">MAVKKWMVLLLPILVVGCGYSPIYNGKTPYQGSRFMLMDNPKHTLDFFVESMTEELVTSNTAVSQRTPVAVASFVDLQDMGSASWLGNTVSESFIHQLQRRGFRIVDYKTTGSIKVTQHGDFALSRDLKELQDSHEVQYILTGTMLRQEGGVMVNARLVGMKSHVVVASAQGFLPSDRIGRDLDTMNSVRQQDGVLIRTDPKYTNPYTVVLRP</sequence>
<dbReference type="PROSITE" id="PS51257">
    <property type="entry name" value="PROKAR_LIPOPROTEIN"/>
    <property type="match status" value="1"/>
</dbReference>
<dbReference type="Pfam" id="PF17680">
    <property type="entry name" value="FlgO"/>
    <property type="match status" value="1"/>
</dbReference>
<reference evidence="2 3" key="1">
    <citation type="submission" date="2021-02" db="EMBL/GenBank/DDBJ databases">
        <authorList>
            <person name="Park J.-S."/>
        </authorList>
    </citation>
    <scope>NUCLEOTIDE SEQUENCE [LARGE SCALE GENOMIC DNA]</scope>
    <source>
        <strain evidence="2 3">188UL20-2</strain>
    </source>
</reference>
<dbReference type="RefSeq" id="WP_205158451.1">
    <property type="nucleotide sequence ID" value="NZ_JAFEUM010000003.1"/>
</dbReference>
<gene>
    <name evidence="2" type="ORF">JQC93_09420</name>
</gene>
<dbReference type="PIRSF" id="PIRSF028688">
    <property type="entry name" value="UCP_imp_028688"/>
    <property type="match status" value="1"/>
</dbReference>
<organism evidence="2 3">
    <name type="scientific">Vibrio ulleungensis</name>
    <dbReference type="NCBI Taxonomy" id="2807619"/>
    <lineage>
        <taxon>Bacteria</taxon>
        <taxon>Pseudomonadati</taxon>
        <taxon>Pseudomonadota</taxon>
        <taxon>Gammaproteobacteria</taxon>
        <taxon>Vibrionales</taxon>
        <taxon>Vibrionaceae</taxon>
        <taxon>Vibrio</taxon>
    </lineage>
</organism>
<evidence type="ECO:0000313" key="2">
    <source>
        <dbReference type="EMBL" id="MBM7036625.1"/>
    </source>
</evidence>
<evidence type="ECO:0000313" key="3">
    <source>
        <dbReference type="Proteomes" id="UP000809621"/>
    </source>
</evidence>